<dbReference type="CDD" id="cd06225">
    <property type="entry name" value="HAMP"/>
    <property type="match status" value="1"/>
</dbReference>
<dbReference type="PANTHER" id="PTHR34220:SF7">
    <property type="entry name" value="SENSOR HISTIDINE KINASE YPDA"/>
    <property type="match status" value="1"/>
</dbReference>
<comment type="subcellular location">
    <subcellularLocation>
        <location evidence="1">Cell membrane</location>
        <topology evidence="1">Multi-pass membrane protein</topology>
    </subcellularLocation>
</comment>
<dbReference type="InterPro" id="IPR036890">
    <property type="entry name" value="HATPase_C_sf"/>
</dbReference>
<keyword evidence="4 11" id="KW-0808">Transferase</keyword>
<organism evidence="11 12">
    <name type="scientific">Paenibacillus harenae</name>
    <dbReference type="NCBI Taxonomy" id="306543"/>
    <lineage>
        <taxon>Bacteria</taxon>
        <taxon>Bacillati</taxon>
        <taxon>Bacillota</taxon>
        <taxon>Bacilli</taxon>
        <taxon>Bacillales</taxon>
        <taxon>Paenibacillaceae</taxon>
        <taxon>Paenibacillus</taxon>
    </lineage>
</organism>
<comment type="caution">
    <text evidence="11">The sequence shown here is derived from an EMBL/GenBank/DDBJ whole genome shotgun (WGS) entry which is preliminary data.</text>
</comment>
<sequence length="600" mass="68877">MNRASKWRFVGFKMFIVYFVSMTVSIMVMGYLSFHKAQEIIQQNAGKVALQTVQQANKRLEMILEEYENRSYYVFGYRDLQKGILGGFRDNYERMQNTEHINKFLSSFANLRNDTANVFVLGEHTASYTYSLTSDPTFTTMSPARNGQREQDWYKKIIEADGHVVWFGIRPSFIPNKKPSEEAKPVFCYGRALKDIWGNGDIIGILLIEIDPGEIQRILAEIDFNAEGRSIIVDRANNVMADADGGSIMHPLDLELAAETERSGIRNKTVAGEETVVVYDQMATSGWKLIGMASARELVKDSNEIRLYTLYLAACFTVVAVLLSWIISRLMHRPVRVLLQSMRKAKEGDFETQIVHHRRDEFGILFDSFNLMVSRIKSLINELYIQRLLKKENQLKMLGSQINAHFIYNTLDSIHWISRIYKVDDISTMIFGLSNYLRISLSDGRDMVTVREAVSLVESYLSVQKVRYQDKFEVSLEVDNELLDKQVLKFVYQPLVENAIYHGIENKRGKGRLAIRWTRKDDLLYFEVIDDGVGIAPEKLKQIKKALEDNDFTQEEHFALKNINSQIKLAYGEPYGLDLDSGPAGGTKVTLMFPFRNEPK</sequence>
<dbReference type="Gene3D" id="3.30.450.20">
    <property type="entry name" value="PAS domain"/>
    <property type="match status" value="1"/>
</dbReference>
<dbReference type="Pfam" id="PF00672">
    <property type="entry name" value="HAMP"/>
    <property type="match status" value="1"/>
</dbReference>
<keyword evidence="12" id="KW-1185">Reference proteome</keyword>
<evidence type="ECO:0000256" key="3">
    <source>
        <dbReference type="ARBA" id="ARBA00022553"/>
    </source>
</evidence>
<evidence type="ECO:0000256" key="5">
    <source>
        <dbReference type="ARBA" id="ARBA00022692"/>
    </source>
</evidence>
<keyword evidence="3" id="KW-0597">Phosphoprotein</keyword>
<dbReference type="InterPro" id="IPR033479">
    <property type="entry name" value="dCache_1"/>
</dbReference>
<protein>
    <submittedName>
        <fullName evidence="11">Two-component system sensor histidine kinase YesM</fullName>
        <ecNumber evidence="11">2.7.13.3</ecNumber>
    </submittedName>
</protein>
<accession>A0ABT9U844</accession>
<dbReference type="SUPFAM" id="SSF158472">
    <property type="entry name" value="HAMP domain-like"/>
    <property type="match status" value="1"/>
</dbReference>
<reference evidence="11 12" key="1">
    <citation type="submission" date="2023-07" db="EMBL/GenBank/DDBJ databases">
        <title>Sorghum-associated microbial communities from plants grown in Nebraska, USA.</title>
        <authorList>
            <person name="Schachtman D."/>
        </authorList>
    </citation>
    <scope>NUCLEOTIDE SEQUENCE [LARGE SCALE GENOMIC DNA]</scope>
    <source>
        <strain evidence="11 12">CC482</strain>
    </source>
</reference>
<evidence type="ECO:0000313" key="12">
    <source>
        <dbReference type="Proteomes" id="UP001229346"/>
    </source>
</evidence>
<dbReference type="Gene3D" id="6.10.340.10">
    <property type="match status" value="1"/>
</dbReference>
<evidence type="ECO:0000313" key="11">
    <source>
        <dbReference type="EMBL" id="MDQ0114880.1"/>
    </source>
</evidence>
<dbReference type="EC" id="2.7.13.3" evidence="11"/>
<dbReference type="PANTHER" id="PTHR34220">
    <property type="entry name" value="SENSOR HISTIDINE KINASE YPDA"/>
    <property type="match status" value="1"/>
</dbReference>
<evidence type="ECO:0000259" key="10">
    <source>
        <dbReference type="PROSITE" id="PS50885"/>
    </source>
</evidence>
<keyword evidence="2" id="KW-1003">Cell membrane</keyword>
<dbReference type="Proteomes" id="UP001229346">
    <property type="component" value="Unassembled WGS sequence"/>
</dbReference>
<name>A0ABT9U844_PAEHA</name>
<dbReference type="Pfam" id="PF02743">
    <property type="entry name" value="dCache_1"/>
    <property type="match status" value="1"/>
</dbReference>
<dbReference type="SMART" id="SM00387">
    <property type="entry name" value="HATPase_c"/>
    <property type="match status" value="1"/>
</dbReference>
<evidence type="ECO:0000256" key="1">
    <source>
        <dbReference type="ARBA" id="ARBA00004651"/>
    </source>
</evidence>
<proteinExistence type="predicted"/>
<dbReference type="PROSITE" id="PS50885">
    <property type="entry name" value="HAMP"/>
    <property type="match status" value="1"/>
</dbReference>
<dbReference type="InterPro" id="IPR010559">
    <property type="entry name" value="Sig_transdc_His_kin_internal"/>
</dbReference>
<evidence type="ECO:0000256" key="7">
    <source>
        <dbReference type="ARBA" id="ARBA00022989"/>
    </source>
</evidence>
<dbReference type="Pfam" id="PF06580">
    <property type="entry name" value="His_kinase"/>
    <property type="match status" value="1"/>
</dbReference>
<dbReference type="InterPro" id="IPR003660">
    <property type="entry name" value="HAMP_dom"/>
</dbReference>
<dbReference type="Pfam" id="PF02518">
    <property type="entry name" value="HATPase_c"/>
    <property type="match status" value="1"/>
</dbReference>
<evidence type="ECO:0000256" key="8">
    <source>
        <dbReference type="ARBA" id="ARBA00023136"/>
    </source>
</evidence>
<evidence type="ECO:0000256" key="9">
    <source>
        <dbReference type="SAM" id="Phobius"/>
    </source>
</evidence>
<keyword evidence="7 9" id="KW-1133">Transmembrane helix</keyword>
<feature type="transmembrane region" description="Helical" evidence="9">
    <location>
        <begin position="12"/>
        <end position="34"/>
    </location>
</feature>
<gene>
    <name evidence="11" type="ORF">J2T15_004337</name>
</gene>
<dbReference type="InterPro" id="IPR050640">
    <property type="entry name" value="Bact_2-comp_sensor_kinase"/>
</dbReference>
<dbReference type="InterPro" id="IPR003594">
    <property type="entry name" value="HATPase_dom"/>
</dbReference>
<dbReference type="EMBL" id="JAUSSU010000009">
    <property type="protein sequence ID" value="MDQ0114880.1"/>
    <property type="molecule type" value="Genomic_DNA"/>
</dbReference>
<dbReference type="SUPFAM" id="SSF55874">
    <property type="entry name" value="ATPase domain of HSP90 chaperone/DNA topoisomerase II/histidine kinase"/>
    <property type="match status" value="1"/>
</dbReference>
<feature type="domain" description="HAMP" evidence="10">
    <location>
        <begin position="329"/>
        <end position="381"/>
    </location>
</feature>
<keyword evidence="5 9" id="KW-0812">Transmembrane</keyword>
<keyword evidence="6 11" id="KW-0418">Kinase</keyword>
<evidence type="ECO:0000256" key="2">
    <source>
        <dbReference type="ARBA" id="ARBA00022475"/>
    </source>
</evidence>
<dbReference type="SMART" id="SM00304">
    <property type="entry name" value="HAMP"/>
    <property type="match status" value="1"/>
</dbReference>
<evidence type="ECO:0000256" key="6">
    <source>
        <dbReference type="ARBA" id="ARBA00022777"/>
    </source>
</evidence>
<dbReference type="Gene3D" id="3.30.565.10">
    <property type="entry name" value="Histidine kinase-like ATPase, C-terminal domain"/>
    <property type="match status" value="1"/>
</dbReference>
<evidence type="ECO:0000256" key="4">
    <source>
        <dbReference type="ARBA" id="ARBA00022679"/>
    </source>
</evidence>
<dbReference type="GO" id="GO:0004673">
    <property type="term" value="F:protein histidine kinase activity"/>
    <property type="evidence" value="ECO:0007669"/>
    <property type="project" value="UniProtKB-EC"/>
</dbReference>
<dbReference type="RefSeq" id="WP_307206270.1">
    <property type="nucleotide sequence ID" value="NZ_JAUSSU010000009.1"/>
</dbReference>
<feature type="transmembrane region" description="Helical" evidence="9">
    <location>
        <begin position="308"/>
        <end position="327"/>
    </location>
</feature>
<keyword evidence="8 9" id="KW-0472">Membrane</keyword>